<organism evidence="7 8">
    <name type="scientific">Candidatus Thermofonsia Clade 3 bacterium</name>
    <dbReference type="NCBI Taxonomy" id="2364212"/>
    <lineage>
        <taxon>Bacteria</taxon>
        <taxon>Bacillati</taxon>
        <taxon>Chloroflexota</taxon>
        <taxon>Candidatus Thermofontia</taxon>
        <taxon>Candidatus Thermofonsia Clade 3</taxon>
    </lineage>
</organism>
<dbReference type="Gene3D" id="1.20.1250.20">
    <property type="entry name" value="MFS general substrate transporter like domains"/>
    <property type="match status" value="1"/>
</dbReference>
<evidence type="ECO:0000256" key="2">
    <source>
        <dbReference type="ARBA" id="ARBA00022692"/>
    </source>
</evidence>
<name>A0A2M8Q7H6_9CHLR</name>
<feature type="transmembrane region" description="Helical" evidence="5">
    <location>
        <begin position="69"/>
        <end position="91"/>
    </location>
</feature>
<proteinExistence type="predicted"/>
<comment type="caution">
    <text evidence="7">The sequence shown here is derived from an EMBL/GenBank/DDBJ whole genome shotgun (WGS) entry which is preliminary data.</text>
</comment>
<feature type="transmembrane region" description="Helical" evidence="5">
    <location>
        <begin position="41"/>
        <end position="63"/>
    </location>
</feature>
<evidence type="ECO:0000313" key="8">
    <source>
        <dbReference type="Proteomes" id="UP000230790"/>
    </source>
</evidence>
<keyword evidence="4 5" id="KW-0472">Membrane</keyword>
<gene>
    <name evidence="7" type="ORF">CUN48_17385</name>
</gene>
<dbReference type="GO" id="GO:0005886">
    <property type="term" value="C:plasma membrane"/>
    <property type="evidence" value="ECO:0007669"/>
    <property type="project" value="UniProtKB-SubCell"/>
</dbReference>
<dbReference type="InterPro" id="IPR011701">
    <property type="entry name" value="MFS"/>
</dbReference>
<dbReference type="InterPro" id="IPR036259">
    <property type="entry name" value="MFS_trans_sf"/>
</dbReference>
<feature type="domain" description="Major facilitator superfamily (MFS) profile" evidence="6">
    <location>
        <begin position="1"/>
        <end position="153"/>
    </location>
</feature>
<comment type="subcellular location">
    <subcellularLocation>
        <location evidence="1">Cell membrane</location>
        <topology evidence="1">Multi-pass membrane protein</topology>
    </subcellularLocation>
</comment>
<dbReference type="PANTHER" id="PTHR23534">
    <property type="entry name" value="MFS PERMEASE"/>
    <property type="match status" value="1"/>
</dbReference>
<protein>
    <submittedName>
        <fullName evidence="7">MFS transporter</fullName>
    </submittedName>
</protein>
<evidence type="ECO:0000256" key="1">
    <source>
        <dbReference type="ARBA" id="ARBA00004651"/>
    </source>
</evidence>
<sequence>MHHANHSNGEISFVFMAHTLGMFGFAFFTGWLVGRLGARPMIAFGAAVLAVSSVMSAVAANMLALTVALFLLGLGWNFCFVAGSALLTEALHPIERGRIQGANDMLVALASGAGSLSTGAIFAGGGMIAVGAVGLALTLAFTALAAWLNQRRT</sequence>
<dbReference type="InterPro" id="IPR020846">
    <property type="entry name" value="MFS_dom"/>
</dbReference>
<dbReference type="Proteomes" id="UP000230790">
    <property type="component" value="Unassembled WGS sequence"/>
</dbReference>
<dbReference type="GO" id="GO:0022857">
    <property type="term" value="F:transmembrane transporter activity"/>
    <property type="evidence" value="ECO:0007669"/>
    <property type="project" value="InterPro"/>
</dbReference>
<evidence type="ECO:0000256" key="3">
    <source>
        <dbReference type="ARBA" id="ARBA00022989"/>
    </source>
</evidence>
<dbReference type="SUPFAM" id="SSF103473">
    <property type="entry name" value="MFS general substrate transporter"/>
    <property type="match status" value="1"/>
</dbReference>
<evidence type="ECO:0000256" key="4">
    <source>
        <dbReference type="ARBA" id="ARBA00023136"/>
    </source>
</evidence>
<dbReference type="EMBL" id="PGTN01000807">
    <property type="protein sequence ID" value="PJF45733.1"/>
    <property type="molecule type" value="Genomic_DNA"/>
</dbReference>
<keyword evidence="3 5" id="KW-1133">Transmembrane helix</keyword>
<feature type="transmembrane region" description="Helical" evidence="5">
    <location>
        <begin position="128"/>
        <end position="148"/>
    </location>
</feature>
<dbReference type="PROSITE" id="PS50850">
    <property type="entry name" value="MFS"/>
    <property type="match status" value="1"/>
</dbReference>
<dbReference type="AlphaFoldDB" id="A0A2M8Q7H6"/>
<reference evidence="7 8" key="1">
    <citation type="submission" date="2017-11" db="EMBL/GenBank/DDBJ databases">
        <title>Evolution of Phototrophy in the Chloroflexi Phylum Driven by Horizontal Gene Transfer.</title>
        <authorList>
            <person name="Ward L.M."/>
            <person name="Hemp J."/>
            <person name="Shih P.M."/>
            <person name="Mcglynn S.E."/>
            <person name="Fischer W."/>
        </authorList>
    </citation>
    <scope>NUCLEOTIDE SEQUENCE [LARGE SCALE GENOMIC DNA]</scope>
    <source>
        <strain evidence="7">JP3_7</strain>
    </source>
</reference>
<dbReference type="Pfam" id="PF07690">
    <property type="entry name" value="MFS_1"/>
    <property type="match status" value="1"/>
</dbReference>
<feature type="non-terminal residue" evidence="7">
    <location>
        <position position="153"/>
    </location>
</feature>
<feature type="transmembrane region" description="Helical" evidence="5">
    <location>
        <begin position="103"/>
        <end position="122"/>
    </location>
</feature>
<evidence type="ECO:0000313" key="7">
    <source>
        <dbReference type="EMBL" id="PJF45733.1"/>
    </source>
</evidence>
<accession>A0A2M8Q7H6</accession>
<feature type="transmembrane region" description="Helical" evidence="5">
    <location>
        <begin position="12"/>
        <end position="34"/>
    </location>
</feature>
<dbReference type="PANTHER" id="PTHR23534:SF1">
    <property type="entry name" value="MAJOR FACILITATOR SUPERFAMILY PROTEIN"/>
    <property type="match status" value="1"/>
</dbReference>
<keyword evidence="2 5" id="KW-0812">Transmembrane</keyword>
<evidence type="ECO:0000259" key="6">
    <source>
        <dbReference type="PROSITE" id="PS50850"/>
    </source>
</evidence>
<evidence type="ECO:0000256" key="5">
    <source>
        <dbReference type="SAM" id="Phobius"/>
    </source>
</evidence>